<feature type="domain" description="Vitamin K epoxide reductase" evidence="13">
    <location>
        <begin position="1"/>
        <end position="72"/>
    </location>
</feature>
<keyword evidence="8 14" id="KW-0560">Oxidoreductase</keyword>
<keyword evidence="4 12" id="KW-0812">Transmembrane</keyword>
<keyword evidence="5" id="KW-0874">Quinone</keyword>
<evidence type="ECO:0000256" key="9">
    <source>
        <dbReference type="ARBA" id="ARBA00023136"/>
    </source>
</evidence>
<evidence type="ECO:0000256" key="12">
    <source>
        <dbReference type="SAM" id="Phobius"/>
    </source>
</evidence>
<evidence type="ECO:0000313" key="14">
    <source>
        <dbReference type="EMBL" id="KAJ7386664.1"/>
    </source>
</evidence>
<dbReference type="AlphaFoldDB" id="A0A9W9ZVE7"/>
<dbReference type="GO" id="GO:0042373">
    <property type="term" value="P:vitamin K metabolic process"/>
    <property type="evidence" value="ECO:0007669"/>
    <property type="project" value="InterPro"/>
</dbReference>
<evidence type="ECO:0000256" key="1">
    <source>
        <dbReference type="ARBA" id="ARBA00004477"/>
    </source>
</evidence>
<comment type="subcellular location">
    <subcellularLocation>
        <location evidence="1">Endoplasmic reticulum membrane</location>
        <topology evidence="1">Multi-pass membrane protein</topology>
    </subcellularLocation>
</comment>
<dbReference type="Proteomes" id="UP001163046">
    <property type="component" value="Unassembled WGS sequence"/>
</dbReference>
<dbReference type="PANTHER" id="PTHR14519">
    <property type="entry name" value="VITAMIN K EPOXIDE REDUCTASE COMPLEX, SUBUNIT 1"/>
    <property type="match status" value="1"/>
</dbReference>
<dbReference type="GO" id="GO:0005789">
    <property type="term" value="C:endoplasmic reticulum membrane"/>
    <property type="evidence" value="ECO:0007669"/>
    <property type="project" value="UniProtKB-SubCell"/>
</dbReference>
<evidence type="ECO:0000256" key="8">
    <source>
        <dbReference type="ARBA" id="ARBA00023002"/>
    </source>
</evidence>
<feature type="transmembrane region" description="Helical" evidence="12">
    <location>
        <begin position="54"/>
        <end position="73"/>
    </location>
</feature>
<dbReference type="GO" id="GO:0048038">
    <property type="term" value="F:quinone binding"/>
    <property type="evidence" value="ECO:0007669"/>
    <property type="project" value="UniProtKB-KW"/>
</dbReference>
<dbReference type="InterPro" id="IPR038354">
    <property type="entry name" value="VKOR_sf"/>
</dbReference>
<evidence type="ECO:0000259" key="13">
    <source>
        <dbReference type="Pfam" id="PF07884"/>
    </source>
</evidence>
<evidence type="ECO:0000256" key="5">
    <source>
        <dbReference type="ARBA" id="ARBA00022719"/>
    </source>
</evidence>
<evidence type="ECO:0000256" key="6">
    <source>
        <dbReference type="ARBA" id="ARBA00022824"/>
    </source>
</evidence>
<organism evidence="14 15">
    <name type="scientific">Desmophyllum pertusum</name>
    <dbReference type="NCBI Taxonomy" id="174260"/>
    <lineage>
        <taxon>Eukaryota</taxon>
        <taxon>Metazoa</taxon>
        <taxon>Cnidaria</taxon>
        <taxon>Anthozoa</taxon>
        <taxon>Hexacorallia</taxon>
        <taxon>Scleractinia</taxon>
        <taxon>Caryophylliina</taxon>
        <taxon>Caryophylliidae</taxon>
        <taxon>Desmophyllum</taxon>
    </lineage>
</organism>
<comment type="caution">
    <text evidence="14">The sequence shown here is derived from an EMBL/GenBank/DDBJ whole genome shotgun (WGS) entry which is preliminary data.</text>
</comment>
<sequence>MPNCILGIVFYTTQLVLGILPLSWASAMLFMTSVISCVGSAYLAFVLFLVLKDLCLVCIATYVINGVLLYLNYQRYFSQS</sequence>
<keyword evidence="10" id="KW-1015">Disulfide bond</keyword>
<keyword evidence="7 12" id="KW-1133">Transmembrane helix</keyword>
<keyword evidence="6" id="KW-0256">Endoplasmic reticulum</keyword>
<evidence type="ECO:0000256" key="3">
    <source>
        <dbReference type="ARBA" id="ARBA00012278"/>
    </source>
</evidence>
<dbReference type="Gene3D" id="1.20.1440.130">
    <property type="entry name" value="VKOR domain"/>
    <property type="match status" value="1"/>
</dbReference>
<feature type="transmembrane region" description="Helical" evidence="12">
    <location>
        <begin position="28"/>
        <end position="49"/>
    </location>
</feature>
<accession>A0A9W9ZVE7</accession>
<evidence type="ECO:0000256" key="7">
    <source>
        <dbReference type="ARBA" id="ARBA00022989"/>
    </source>
</evidence>
<gene>
    <name evidence="14" type="primary">VKORC1</name>
    <name evidence="14" type="ORF">OS493_006669</name>
</gene>
<name>A0A9W9ZVE7_9CNID</name>
<evidence type="ECO:0000256" key="11">
    <source>
        <dbReference type="ARBA" id="ARBA00023284"/>
    </source>
</evidence>
<dbReference type="EC" id="1.17.4.4" evidence="3"/>
<dbReference type="InterPro" id="IPR012932">
    <property type="entry name" value="VKOR"/>
</dbReference>
<proteinExistence type="inferred from homology"/>
<evidence type="ECO:0000256" key="2">
    <source>
        <dbReference type="ARBA" id="ARBA00006214"/>
    </source>
</evidence>
<dbReference type="EMBL" id="MU825875">
    <property type="protein sequence ID" value="KAJ7386664.1"/>
    <property type="molecule type" value="Genomic_DNA"/>
</dbReference>
<protein>
    <recommendedName>
        <fullName evidence="3">vitamin-K-epoxide reductase (warfarin-sensitive)</fullName>
        <ecNumber evidence="3">1.17.4.4</ecNumber>
    </recommendedName>
</protein>
<keyword evidence="11" id="KW-0676">Redox-active center</keyword>
<dbReference type="Pfam" id="PF07884">
    <property type="entry name" value="VKOR"/>
    <property type="match status" value="1"/>
</dbReference>
<keyword evidence="15" id="KW-1185">Reference proteome</keyword>
<dbReference type="PANTHER" id="PTHR14519:SF5">
    <property type="entry name" value="VITAMIN K EPOXIDE REDUCTASE COMPLEX SUBUNIT 1-LIKE PROTEIN 1"/>
    <property type="match status" value="1"/>
</dbReference>
<evidence type="ECO:0000313" key="15">
    <source>
        <dbReference type="Proteomes" id="UP001163046"/>
    </source>
</evidence>
<keyword evidence="9 12" id="KW-0472">Membrane</keyword>
<reference evidence="14" key="1">
    <citation type="submission" date="2023-01" db="EMBL/GenBank/DDBJ databases">
        <title>Genome assembly of the deep-sea coral Lophelia pertusa.</title>
        <authorList>
            <person name="Herrera S."/>
            <person name="Cordes E."/>
        </authorList>
    </citation>
    <scope>NUCLEOTIDE SEQUENCE</scope>
    <source>
        <strain evidence="14">USNM1676648</strain>
        <tissue evidence="14">Polyp</tissue>
    </source>
</reference>
<dbReference type="InterPro" id="IPR042406">
    <property type="entry name" value="VKORC1/VKORC1L1"/>
</dbReference>
<evidence type="ECO:0000256" key="10">
    <source>
        <dbReference type="ARBA" id="ARBA00023157"/>
    </source>
</evidence>
<comment type="similarity">
    <text evidence="2">Belongs to the VKOR family.</text>
</comment>
<dbReference type="GO" id="GO:0047057">
    <property type="term" value="F:vitamin-K-epoxide reductase (warfarin-sensitive) activity"/>
    <property type="evidence" value="ECO:0007669"/>
    <property type="project" value="UniProtKB-EC"/>
</dbReference>
<dbReference type="OrthoDB" id="17010at2759"/>
<evidence type="ECO:0000256" key="4">
    <source>
        <dbReference type="ARBA" id="ARBA00022692"/>
    </source>
</evidence>